<evidence type="ECO:0000313" key="2">
    <source>
        <dbReference type="WBParaSite" id="RSKR_0000523350.1"/>
    </source>
</evidence>
<evidence type="ECO:0000313" key="1">
    <source>
        <dbReference type="Proteomes" id="UP000095286"/>
    </source>
</evidence>
<name>A0AC35TX03_9BILA</name>
<dbReference type="WBParaSite" id="RSKR_0000523350.1">
    <property type="protein sequence ID" value="RSKR_0000523350.1"/>
    <property type="gene ID" value="RSKR_0000523350"/>
</dbReference>
<dbReference type="Proteomes" id="UP000095286">
    <property type="component" value="Unplaced"/>
</dbReference>
<organism evidence="1 2">
    <name type="scientific">Rhabditophanes sp. KR3021</name>
    <dbReference type="NCBI Taxonomy" id="114890"/>
    <lineage>
        <taxon>Eukaryota</taxon>
        <taxon>Metazoa</taxon>
        <taxon>Ecdysozoa</taxon>
        <taxon>Nematoda</taxon>
        <taxon>Chromadorea</taxon>
        <taxon>Rhabditida</taxon>
        <taxon>Tylenchina</taxon>
        <taxon>Panagrolaimomorpha</taxon>
        <taxon>Strongyloidoidea</taxon>
        <taxon>Alloionematidae</taxon>
        <taxon>Rhabditophanes</taxon>
    </lineage>
</organism>
<accession>A0AC35TX03</accession>
<protein>
    <submittedName>
        <fullName evidence="2">Conserved domain protein</fullName>
    </submittedName>
</protein>
<reference evidence="2" key="1">
    <citation type="submission" date="2016-11" db="UniProtKB">
        <authorList>
            <consortium name="WormBaseParasite"/>
        </authorList>
    </citation>
    <scope>IDENTIFICATION</scope>
    <source>
        <strain evidence="2">KR3021</strain>
    </source>
</reference>
<sequence length="163" mass="19106">MSIDGLHDIELEYKAHYESGESFSFNSVQDYILHFFTYTKKDYREFLDNDRCTLEKERNEKNNLIQLIEKANVSNLLNAYLQTPVTEMSNLDDYFETMSIDGLHDIELEYKARSYEDKVVLSSSLQFVELYFGKEYNQKSPETLKSSNSTQVKTIKIIFADSD</sequence>
<proteinExistence type="predicted"/>